<name>A0A4V3CSP5_9BURK</name>
<dbReference type="AlphaFoldDB" id="A0A4V3CSP5"/>
<keyword evidence="6" id="KW-0969">Cilium</keyword>
<dbReference type="Pfam" id="PF13144">
    <property type="entry name" value="ChapFlgA"/>
    <property type="match status" value="1"/>
</dbReference>
<gene>
    <name evidence="6" type="ORF">DES47_11388</name>
</gene>
<comment type="similarity">
    <text evidence="4">Belongs to the FlgA family.</text>
</comment>
<reference evidence="6 7" key="1">
    <citation type="submission" date="2019-03" db="EMBL/GenBank/DDBJ databases">
        <title>Genomic Encyclopedia of Type Strains, Phase IV (KMG-IV): sequencing the most valuable type-strain genomes for metagenomic binning, comparative biology and taxonomic classification.</title>
        <authorList>
            <person name="Goeker M."/>
        </authorList>
    </citation>
    <scope>NUCLEOTIDE SEQUENCE [LARGE SCALE GENOMIC DNA]</scope>
    <source>
        <strain evidence="6 7">DSM 16998</strain>
    </source>
</reference>
<comment type="function">
    <text evidence="4">Involved in the assembly process of the P-ring formation. It may associate with FlgF on the rod constituting a structure essential for the P-ring assembly or may act as a modulator protein for the P-ring assembly.</text>
</comment>
<evidence type="ECO:0000256" key="4">
    <source>
        <dbReference type="RuleBase" id="RU362063"/>
    </source>
</evidence>
<keyword evidence="4" id="KW-1005">Bacterial flagellum biogenesis</keyword>
<evidence type="ECO:0000313" key="6">
    <source>
        <dbReference type="EMBL" id="TDP61405.1"/>
    </source>
</evidence>
<dbReference type="PANTHER" id="PTHR36307">
    <property type="entry name" value="FLAGELLA BASAL BODY P-RING FORMATION PROTEIN FLGA"/>
    <property type="match status" value="1"/>
</dbReference>
<keyword evidence="2" id="KW-0732">Signal</keyword>
<dbReference type="Gene3D" id="2.30.30.760">
    <property type="match status" value="1"/>
</dbReference>
<dbReference type="RefSeq" id="WP_166652181.1">
    <property type="nucleotide sequence ID" value="NZ_SNXS01000013.1"/>
</dbReference>
<comment type="caution">
    <text evidence="6">The sequence shown here is derived from an EMBL/GenBank/DDBJ whole genome shotgun (WGS) entry which is preliminary data.</text>
</comment>
<feature type="domain" description="SAF" evidence="5">
    <location>
        <begin position="116"/>
        <end position="177"/>
    </location>
</feature>
<keyword evidence="6" id="KW-0282">Flagellum</keyword>
<keyword evidence="6" id="KW-0966">Cell projection</keyword>
<protein>
    <recommendedName>
        <fullName evidence="4">Flagella basal body P-ring formation protein FlgA</fullName>
    </recommendedName>
</protein>
<evidence type="ECO:0000259" key="5">
    <source>
        <dbReference type="SMART" id="SM00858"/>
    </source>
</evidence>
<evidence type="ECO:0000313" key="7">
    <source>
        <dbReference type="Proteomes" id="UP000295361"/>
    </source>
</evidence>
<evidence type="ECO:0000256" key="2">
    <source>
        <dbReference type="ARBA" id="ARBA00022729"/>
    </source>
</evidence>
<dbReference type="SMART" id="SM00858">
    <property type="entry name" value="SAF"/>
    <property type="match status" value="1"/>
</dbReference>
<comment type="subcellular location">
    <subcellularLocation>
        <location evidence="1 4">Periplasm</location>
    </subcellularLocation>
</comment>
<keyword evidence="3 4" id="KW-0574">Periplasm</keyword>
<dbReference type="NCBIfam" id="TIGR03170">
    <property type="entry name" value="flgA_cterm"/>
    <property type="match status" value="1"/>
</dbReference>
<dbReference type="GO" id="GO:0042597">
    <property type="term" value="C:periplasmic space"/>
    <property type="evidence" value="ECO:0007669"/>
    <property type="project" value="UniProtKB-SubCell"/>
</dbReference>
<accession>A0A4V3CSP5</accession>
<keyword evidence="7" id="KW-1185">Reference proteome</keyword>
<dbReference type="InterPro" id="IPR039246">
    <property type="entry name" value="Flagellar_FlgA"/>
</dbReference>
<sequence>MLAKVLAGTVAVASGALFAGPMPERLGRELPISTLQDAATAAILDWLGTPDLQIEFASARQRSAVPVPTGTLTLRLRALPDTRGLIPAHVQATVEVRVEGRLSAVIPLAARIRAPRPVWVAARHLPVGHAAEPGDFRSELLDVAGLPRQPWLEVIPERQRLLRSIKPGQILSRDMLAPEVDVAAGDVVTLLAQQESVTASHKALALQSGSTGDWLLVRPLGSTQSVVARVLARGRLEAR</sequence>
<evidence type="ECO:0000256" key="1">
    <source>
        <dbReference type="ARBA" id="ARBA00004418"/>
    </source>
</evidence>
<dbReference type="GO" id="GO:0044780">
    <property type="term" value="P:bacterial-type flagellum assembly"/>
    <property type="evidence" value="ECO:0007669"/>
    <property type="project" value="InterPro"/>
</dbReference>
<dbReference type="Proteomes" id="UP000295361">
    <property type="component" value="Unassembled WGS sequence"/>
</dbReference>
<dbReference type="CDD" id="cd11614">
    <property type="entry name" value="SAF_CpaB_FlgA_like"/>
    <property type="match status" value="1"/>
</dbReference>
<organism evidence="6 7">
    <name type="scientific">Roseateles toxinivorans</name>
    <dbReference type="NCBI Taxonomy" id="270368"/>
    <lineage>
        <taxon>Bacteria</taxon>
        <taxon>Pseudomonadati</taxon>
        <taxon>Pseudomonadota</taxon>
        <taxon>Betaproteobacteria</taxon>
        <taxon>Burkholderiales</taxon>
        <taxon>Sphaerotilaceae</taxon>
        <taxon>Roseateles</taxon>
    </lineage>
</organism>
<dbReference type="InterPro" id="IPR017585">
    <property type="entry name" value="SAF_FlgA"/>
</dbReference>
<proteinExistence type="inferred from homology"/>
<dbReference type="InterPro" id="IPR013974">
    <property type="entry name" value="SAF"/>
</dbReference>
<evidence type="ECO:0000256" key="3">
    <source>
        <dbReference type="ARBA" id="ARBA00022764"/>
    </source>
</evidence>
<dbReference type="PANTHER" id="PTHR36307:SF1">
    <property type="entry name" value="FLAGELLA BASAL BODY P-RING FORMATION PROTEIN FLGA"/>
    <property type="match status" value="1"/>
</dbReference>
<dbReference type="Gene3D" id="3.90.1210.10">
    <property type="entry name" value="Antifreeze-like/N-acetylneuraminic acid synthase C-terminal domain"/>
    <property type="match status" value="1"/>
</dbReference>
<dbReference type="EMBL" id="SNXS01000013">
    <property type="protein sequence ID" value="TDP61405.1"/>
    <property type="molecule type" value="Genomic_DNA"/>
</dbReference>
<dbReference type="InParanoid" id="A0A4V3CSP5"/>